<organism evidence="1 2">
    <name type="scientific">Luteitalea pratensis</name>
    <dbReference type="NCBI Taxonomy" id="1855912"/>
    <lineage>
        <taxon>Bacteria</taxon>
        <taxon>Pseudomonadati</taxon>
        <taxon>Acidobacteriota</taxon>
        <taxon>Vicinamibacteria</taxon>
        <taxon>Vicinamibacterales</taxon>
        <taxon>Vicinamibacteraceae</taxon>
        <taxon>Luteitalea</taxon>
    </lineage>
</organism>
<dbReference type="KEGG" id="abac:LuPra_01027"/>
<gene>
    <name evidence="1" type="ORF">LuPra_01027</name>
</gene>
<name>A0A143PHE8_LUTPR</name>
<keyword evidence="2" id="KW-1185">Reference proteome</keyword>
<reference evidence="1 2" key="1">
    <citation type="journal article" date="2016" name="Genome Announc.">
        <title>First Complete Genome Sequence of a Subdivision 6 Acidobacterium Strain.</title>
        <authorList>
            <person name="Huang S."/>
            <person name="Vieira S."/>
            <person name="Bunk B."/>
            <person name="Riedel T."/>
            <person name="Sproer C."/>
            <person name="Overmann J."/>
        </authorList>
    </citation>
    <scope>NUCLEOTIDE SEQUENCE [LARGE SCALE GENOMIC DNA]</scope>
    <source>
        <strain evidence="2">DSM 100886 HEG_-6_39</strain>
    </source>
</reference>
<dbReference type="AlphaFoldDB" id="A0A143PHE8"/>
<sequence length="85" mass="9679">MPPRSPQRIRLSPERRASLLAALQRHFEDEFDEPLSAFRAEGLVDFFVRHLGPPVYNQGVKDATGFLQEKLADIEGEITEQDDGR</sequence>
<evidence type="ECO:0008006" key="3">
    <source>
        <dbReference type="Google" id="ProtNLM"/>
    </source>
</evidence>
<dbReference type="InterPro" id="IPR018680">
    <property type="entry name" value="DUF2164"/>
</dbReference>
<protein>
    <recommendedName>
        <fullName evidence="3">DUF2164 domain-containing protein</fullName>
    </recommendedName>
</protein>
<dbReference type="OrthoDB" id="573733at2"/>
<dbReference type="Proteomes" id="UP000076079">
    <property type="component" value="Chromosome"/>
</dbReference>
<accession>A0A143PHE8</accession>
<evidence type="ECO:0000313" key="2">
    <source>
        <dbReference type="Proteomes" id="UP000076079"/>
    </source>
</evidence>
<dbReference type="RefSeq" id="WP_110169747.1">
    <property type="nucleotide sequence ID" value="NZ_CP015136.1"/>
</dbReference>
<evidence type="ECO:0000313" key="1">
    <source>
        <dbReference type="EMBL" id="AMY07846.1"/>
    </source>
</evidence>
<proteinExistence type="predicted"/>
<dbReference type="EMBL" id="CP015136">
    <property type="protein sequence ID" value="AMY07846.1"/>
    <property type="molecule type" value="Genomic_DNA"/>
</dbReference>
<reference evidence="2" key="2">
    <citation type="submission" date="2016-04" db="EMBL/GenBank/DDBJ databases">
        <title>First Complete Genome Sequence of a Subdivision 6 Acidobacterium.</title>
        <authorList>
            <person name="Huang S."/>
            <person name="Vieira S."/>
            <person name="Bunk B."/>
            <person name="Riedel T."/>
            <person name="Sproeer C."/>
            <person name="Overmann J."/>
        </authorList>
    </citation>
    <scope>NUCLEOTIDE SEQUENCE [LARGE SCALE GENOMIC DNA]</scope>
    <source>
        <strain evidence="2">DSM 100886 HEG_-6_39</strain>
    </source>
</reference>
<dbReference type="Pfam" id="PF09932">
    <property type="entry name" value="DUF2164"/>
    <property type="match status" value="1"/>
</dbReference>